<evidence type="ECO:0000313" key="9">
    <source>
        <dbReference type="EMBL" id="GAA3732920.1"/>
    </source>
</evidence>
<keyword evidence="3 8" id="KW-0479">Metal-binding</keyword>
<dbReference type="InterPro" id="IPR005255">
    <property type="entry name" value="PdxA_fam"/>
</dbReference>
<dbReference type="EC" id="1.1.1.262" evidence="8"/>
<feature type="binding site" evidence="8">
    <location>
        <position position="140"/>
    </location>
    <ligand>
        <name>substrate</name>
    </ligand>
</feature>
<organism evidence="9 10">
    <name type="scientific">Streptomyces tremellae</name>
    <dbReference type="NCBI Taxonomy" id="1124239"/>
    <lineage>
        <taxon>Bacteria</taxon>
        <taxon>Bacillati</taxon>
        <taxon>Actinomycetota</taxon>
        <taxon>Actinomycetes</taxon>
        <taxon>Kitasatosporales</taxon>
        <taxon>Streptomycetaceae</taxon>
        <taxon>Streptomyces</taxon>
    </lineage>
</organism>
<comment type="caution">
    <text evidence="9">The sequence shown here is derived from an EMBL/GenBank/DDBJ whole genome shotgun (WGS) entry which is preliminary data.</text>
</comment>
<comment type="similarity">
    <text evidence="1">Belongs to the PdxA family. PdxA2 subfamily.</text>
</comment>
<evidence type="ECO:0000256" key="7">
    <source>
        <dbReference type="ARBA" id="ARBA00023096"/>
    </source>
</evidence>
<comment type="subcellular location">
    <subcellularLocation>
        <location evidence="8">Cytoplasm</location>
    </subcellularLocation>
</comment>
<evidence type="ECO:0000256" key="3">
    <source>
        <dbReference type="ARBA" id="ARBA00022723"/>
    </source>
</evidence>
<evidence type="ECO:0000256" key="6">
    <source>
        <dbReference type="ARBA" id="ARBA00023027"/>
    </source>
</evidence>
<keyword evidence="7 8" id="KW-0664">Pyridoxine biosynthesis</keyword>
<feature type="binding site" evidence="8">
    <location>
        <position position="276"/>
    </location>
    <ligand>
        <name>substrate</name>
    </ligand>
</feature>
<comment type="catalytic activity">
    <reaction evidence="8">
        <text>4-(phosphooxy)-L-threonine + NAD(+) = 3-amino-2-oxopropyl phosphate + CO2 + NADH</text>
        <dbReference type="Rhea" id="RHEA:32275"/>
        <dbReference type="ChEBI" id="CHEBI:16526"/>
        <dbReference type="ChEBI" id="CHEBI:57279"/>
        <dbReference type="ChEBI" id="CHEBI:57540"/>
        <dbReference type="ChEBI" id="CHEBI:57945"/>
        <dbReference type="ChEBI" id="CHEBI:58452"/>
        <dbReference type="EC" id="1.1.1.262"/>
    </reaction>
</comment>
<comment type="cofactor">
    <cofactor evidence="8">
        <name>a divalent metal cation</name>
        <dbReference type="ChEBI" id="CHEBI:60240"/>
    </cofactor>
    <text evidence="8">Binds 1 divalent metal cation per subunit.</text>
</comment>
<feature type="binding site" evidence="8">
    <location>
        <position position="268"/>
    </location>
    <ligand>
        <name>a divalent metal cation</name>
        <dbReference type="ChEBI" id="CHEBI:60240"/>
        <note>ligand shared between dimeric partners</note>
    </ligand>
</feature>
<dbReference type="Proteomes" id="UP001499884">
    <property type="component" value="Unassembled WGS sequence"/>
</dbReference>
<gene>
    <name evidence="8 9" type="primary">pdxA</name>
    <name evidence="9" type="ORF">GCM10023082_32950</name>
</gene>
<evidence type="ECO:0000256" key="2">
    <source>
        <dbReference type="ARBA" id="ARBA00022490"/>
    </source>
</evidence>
<comment type="function">
    <text evidence="8">Catalyzes the NAD(P)-dependent oxidation of 4-(phosphooxy)-L-threonine (HTP) into 2-amino-3-oxo-4-(phosphooxy)butyric acid which spontaneously decarboxylates to form 3-amino-2-oxopropyl phosphate (AHAP).</text>
</comment>
<protein>
    <recommendedName>
        <fullName evidence="8">4-hydroxythreonine-4-phosphate dehydrogenase</fullName>
        <ecNumber evidence="8">1.1.1.262</ecNumber>
    </recommendedName>
    <alternativeName>
        <fullName evidence="8">4-(phosphohydroxy)-L-threonine dehydrogenase</fullName>
    </alternativeName>
</protein>
<dbReference type="Gene3D" id="3.40.718.10">
    <property type="entry name" value="Isopropylmalate Dehydrogenase"/>
    <property type="match status" value="1"/>
</dbReference>
<dbReference type="RefSeq" id="WP_345647374.1">
    <property type="nucleotide sequence ID" value="NZ_BAABEP010000020.1"/>
</dbReference>
<feature type="binding site" evidence="8">
    <location>
        <position position="213"/>
    </location>
    <ligand>
        <name>a divalent metal cation</name>
        <dbReference type="ChEBI" id="CHEBI:60240"/>
        <note>ligand shared between dimeric partners</note>
    </ligand>
</feature>
<dbReference type="NCBIfam" id="TIGR00557">
    <property type="entry name" value="pdxA"/>
    <property type="match status" value="1"/>
</dbReference>
<evidence type="ECO:0000256" key="1">
    <source>
        <dbReference type="ARBA" id="ARBA00009464"/>
    </source>
</evidence>
<dbReference type="SUPFAM" id="SSF53659">
    <property type="entry name" value="Isocitrate/Isopropylmalate dehydrogenase-like"/>
    <property type="match status" value="1"/>
</dbReference>
<comment type="pathway">
    <text evidence="8">Cofactor biosynthesis; pyridoxine 5'-phosphate biosynthesis; pyridoxine 5'-phosphate from D-erythrose 4-phosphate: step 4/5.</text>
</comment>
<accession>A0ABP7F9G4</accession>
<feature type="binding site" evidence="8">
    <location>
        <position position="285"/>
    </location>
    <ligand>
        <name>substrate</name>
    </ligand>
</feature>
<comment type="miscellaneous">
    <text evidence="8">The active site is located at the dimer interface.</text>
</comment>
<dbReference type="InterPro" id="IPR037510">
    <property type="entry name" value="PdxA"/>
</dbReference>
<proteinExistence type="inferred from homology"/>
<keyword evidence="5 8" id="KW-0560">Oxidoreductase</keyword>
<evidence type="ECO:0000313" key="10">
    <source>
        <dbReference type="Proteomes" id="UP001499884"/>
    </source>
</evidence>
<feature type="binding site" evidence="8">
    <location>
        <position position="169"/>
    </location>
    <ligand>
        <name>a divalent metal cation</name>
        <dbReference type="ChEBI" id="CHEBI:60240"/>
        <note>ligand shared between dimeric partners</note>
    </ligand>
</feature>
<evidence type="ECO:0000256" key="4">
    <source>
        <dbReference type="ARBA" id="ARBA00022857"/>
    </source>
</evidence>
<feature type="binding site" evidence="8">
    <location>
        <position position="294"/>
    </location>
    <ligand>
        <name>substrate</name>
    </ligand>
</feature>
<dbReference type="EMBL" id="BAABEP010000020">
    <property type="protein sequence ID" value="GAA3732920.1"/>
    <property type="molecule type" value="Genomic_DNA"/>
</dbReference>
<evidence type="ECO:0000256" key="8">
    <source>
        <dbReference type="HAMAP-Rule" id="MF_00536"/>
    </source>
</evidence>
<reference evidence="10" key="1">
    <citation type="journal article" date="2019" name="Int. J. Syst. Evol. Microbiol.">
        <title>The Global Catalogue of Microorganisms (GCM) 10K type strain sequencing project: providing services to taxonomists for standard genome sequencing and annotation.</title>
        <authorList>
            <consortium name="The Broad Institute Genomics Platform"/>
            <consortium name="The Broad Institute Genome Sequencing Center for Infectious Disease"/>
            <person name="Wu L."/>
            <person name="Ma J."/>
        </authorList>
    </citation>
    <scope>NUCLEOTIDE SEQUENCE [LARGE SCALE GENOMIC DNA]</scope>
    <source>
        <strain evidence="10">JCM 30846</strain>
    </source>
</reference>
<feature type="binding site" evidence="8">
    <location>
        <position position="139"/>
    </location>
    <ligand>
        <name>substrate</name>
    </ligand>
</feature>
<evidence type="ECO:0000256" key="5">
    <source>
        <dbReference type="ARBA" id="ARBA00023002"/>
    </source>
</evidence>
<keyword evidence="6 8" id="KW-0520">NAD</keyword>
<keyword evidence="4 8" id="KW-0521">NADP</keyword>
<dbReference type="PANTHER" id="PTHR30004">
    <property type="entry name" value="4-HYDROXYTHREONINE-4-PHOSPHATE DEHYDROGENASE"/>
    <property type="match status" value="1"/>
</dbReference>
<comment type="subunit">
    <text evidence="8">Homodimer.</text>
</comment>
<sequence length="334" mass="34481">MTPLPRIAVTMGDPCGIGPEITVRAAAHERWRAADTVVVGDADRLRQAAALLGLDDVPVEAVPSPGTPARAPGALRVVQTGASTAGLPYGRVSAEAGGASYGYVERAVRLALDGRLDAVVTAPVHKEAWHAAGVPHPDHTSALAALTGAPRHAMMLATDELRTVLVTTHLPLAEALTRITAERVLDTVELAHAQLRAAGVERPRVAVAGVNPHAGEGGLFGDEETRAVLPAVEAARRAGIDASGPHPPDTVFMRARRGEFDVVVAQYHDQGLIPVKLLGIEAGVNATLGLPFVRTSVDHGTAFDLAGTGRADPGSLLYALGSALALLGDRGGRS</sequence>
<dbReference type="Pfam" id="PF04166">
    <property type="entry name" value="PdxA"/>
    <property type="match status" value="1"/>
</dbReference>
<dbReference type="PANTHER" id="PTHR30004:SF6">
    <property type="entry name" value="D-THREONATE 4-PHOSPHATE DEHYDROGENASE"/>
    <property type="match status" value="1"/>
</dbReference>
<dbReference type="HAMAP" id="MF_00536">
    <property type="entry name" value="PdxA"/>
    <property type="match status" value="1"/>
</dbReference>
<name>A0ABP7F9G4_9ACTN</name>
<keyword evidence="2 8" id="KW-0963">Cytoplasm</keyword>
<keyword evidence="10" id="KW-1185">Reference proteome</keyword>